<dbReference type="InterPro" id="IPR001680">
    <property type="entry name" value="WD40_rpt"/>
</dbReference>
<evidence type="ECO:0000313" key="6">
    <source>
        <dbReference type="EMBL" id="KAG6492775.1"/>
    </source>
</evidence>
<feature type="region of interest" description="Disordered" evidence="4">
    <location>
        <begin position="281"/>
        <end position="314"/>
    </location>
</feature>
<comment type="caution">
    <text evidence="6">The sequence shown here is derived from an EMBL/GenBank/DDBJ whole genome shotgun (WGS) entry which is preliminary data.</text>
</comment>
<keyword evidence="1 3" id="KW-0853">WD repeat</keyword>
<reference evidence="6 7" key="1">
    <citation type="submission" date="2020-08" db="EMBL/GenBank/DDBJ databases">
        <title>Plant Genome Project.</title>
        <authorList>
            <person name="Zhang R.-G."/>
        </authorList>
    </citation>
    <scope>NUCLEOTIDE SEQUENCE [LARGE SCALE GENOMIC DNA]</scope>
    <source>
        <tissue evidence="6">Rhizome</tissue>
    </source>
</reference>
<feature type="region of interest" description="Disordered" evidence="4">
    <location>
        <begin position="107"/>
        <end position="147"/>
    </location>
</feature>
<dbReference type="GO" id="GO:0005524">
    <property type="term" value="F:ATP binding"/>
    <property type="evidence" value="ECO:0007669"/>
    <property type="project" value="InterPro"/>
</dbReference>
<dbReference type="Gene3D" id="1.10.510.10">
    <property type="entry name" value="Transferase(Phosphotransferase) domain 1"/>
    <property type="match status" value="1"/>
</dbReference>
<feature type="repeat" description="WD" evidence="3">
    <location>
        <begin position="978"/>
        <end position="1018"/>
    </location>
</feature>
<evidence type="ECO:0000256" key="4">
    <source>
        <dbReference type="SAM" id="MobiDB-lite"/>
    </source>
</evidence>
<gene>
    <name evidence="6" type="ORF">ZIOFF_047740</name>
</gene>
<dbReference type="SUPFAM" id="SSF56112">
    <property type="entry name" value="Protein kinase-like (PK-like)"/>
    <property type="match status" value="1"/>
</dbReference>
<evidence type="ECO:0000313" key="7">
    <source>
        <dbReference type="Proteomes" id="UP000734854"/>
    </source>
</evidence>
<dbReference type="GO" id="GO:0004672">
    <property type="term" value="F:protein kinase activity"/>
    <property type="evidence" value="ECO:0007669"/>
    <property type="project" value="InterPro"/>
</dbReference>
<dbReference type="AlphaFoldDB" id="A0A8J5G6K7"/>
<dbReference type="Pfam" id="PF00400">
    <property type="entry name" value="WD40"/>
    <property type="match status" value="3"/>
</dbReference>
<evidence type="ECO:0000259" key="5">
    <source>
        <dbReference type="SMART" id="SM00220"/>
    </source>
</evidence>
<dbReference type="InterPro" id="IPR036322">
    <property type="entry name" value="WD40_repeat_dom_sf"/>
</dbReference>
<dbReference type="EMBL" id="JACMSC010000013">
    <property type="protein sequence ID" value="KAG6492775.1"/>
    <property type="molecule type" value="Genomic_DNA"/>
</dbReference>
<dbReference type="Gene3D" id="2.130.10.10">
    <property type="entry name" value="YVTN repeat-like/Quinoprotein amine dehydrogenase"/>
    <property type="match status" value="1"/>
</dbReference>
<feature type="compositionally biased region" description="Low complexity" evidence="4">
    <location>
        <begin position="295"/>
        <end position="305"/>
    </location>
</feature>
<dbReference type="InterPro" id="IPR044630">
    <property type="entry name" value="SPA1/2/3/4"/>
</dbReference>
<feature type="domain" description="Protein kinase" evidence="5">
    <location>
        <begin position="268"/>
        <end position="569"/>
    </location>
</feature>
<dbReference type="PANTHER" id="PTHR44218:SF1">
    <property type="entry name" value="PROTEIN SPA1-RELATED 3"/>
    <property type="match status" value="1"/>
</dbReference>
<evidence type="ECO:0000256" key="3">
    <source>
        <dbReference type="PROSITE-ProRule" id="PRU00221"/>
    </source>
</evidence>
<dbReference type="InterPro" id="IPR020472">
    <property type="entry name" value="WD40_PAC1"/>
</dbReference>
<dbReference type="SUPFAM" id="SSF50978">
    <property type="entry name" value="WD40 repeat-like"/>
    <property type="match status" value="1"/>
</dbReference>
<dbReference type="Proteomes" id="UP000734854">
    <property type="component" value="Unassembled WGS sequence"/>
</dbReference>
<feature type="region of interest" description="Disordered" evidence="4">
    <location>
        <begin position="434"/>
        <end position="460"/>
    </location>
</feature>
<feature type="repeat" description="WD" evidence="3">
    <location>
        <begin position="883"/>
        <end position="918"/>
    </location>
</feature>
<organism evidence="6 7">
    <name type="scientific">Zingiber officinale</name>
    <name type="common">Ginger</name>
    <name type="synonym">Amomum zingiber</name>
    <dbReference type="NCBI Taxonomy" id="94328"/>
    <lineage>
        <taxon>Eukaryota</taxon>
        <taxon>Viridiplantae</taxon>
        <taxon>Streptophyta</taxon>
        <taxon>Embryophyta</taxon>
        <taxon>Tracheophyta</taxon>
        <taxon>Spermatophyta</taxon>
        <taxon>Magnoliopsida</taxon>
        <taxon>Liliopsida</taxon>
        <taxon>Zingiberales</taxon>
        <taxon>Zingiberaceae</taxon>
        <taxon>Zingiber</taxon>
    </lineage>
</organism>
<dbReference type="PROSITE" id="PS50294">
    <property type="entry name" value="WD_REPEATS_REGION"/>
    <property type="match status" value="2"/>
</dbReference>
<dbReference type="InterPro" id="IPR011009">
    <property type="entry name" value="Kinase-like_dom_sf"/>
</dbReference>
<name>A0A8J5G6K7_ZINOF</name>
<dbReference type="GO" id="GO:0009640">
    <property type="term" value="P:photomorphogenesis"/>
    <property type="evidence" value="ECO:0007669"/>
    <property type="project" value="InterPro"/>
</dbReference>
<proteinExistence type="predicted"/>
<dbReference type="SMART" id="SM00220">
    <property type="entry name" value="S_TKc"/>
    <property type="match status" value="1"/>
</dbReference>
<dbReference type="PROSITE" id="PS00678">
    <property type="entry name" value="WD_REPEATS_1"/>
    <property type="match status" value="1"/>
</dbReference>
<evidence type="ECO:0000256" key="2">
    <source>
        <dbReference type="ARBA" id="ARBA00022737"/>
    </source>
</evidence>
<dbReference type="PROSITE" id="PS50082">
    <property type="entry name" value="WD_REPEATS_2"/>
    <property type="match status" value="2"/>
</dbReference>
<evidence type="ECO:0000256" key="1">
    <source>
        <dbReference type="ARBA" id="ARBA00022574"/>
    </source>
</evidence>
<dbReference type="InterPro" id="IPR000719">
    <property type="entry name" value="Prot_kinase_dom"/>
</dbReference>
<feature type="compositionally biased region" description="Low complexity" evidence="4">
    <location>
        <begin position="434"/>
        <end position="447"/>
    </location>
</feature>
<dbReference type="PANTHER" id="PTHR44218">
    <property type="entry name" value="PROTEIN SPA1-RELATED 2"/>
    <property type="match status" value="1"/>
</dbReference>
<accession>A0A8J5G6K7</accession>
<sequence>MWICDLRKGVGDAPVDCDSMKRREECRHKQAQAKRRKRPDLFKVVFWACKFKLNSKRTVEMHVNESQVAATCYNSTLPNAECEKYGKGQSRELRSLRLLLAVGRCEPPNSASAQQPCPASRLRTSDRPRSWPSPWEPSACGRPGSEQDPFANAAAPRRLFVRLPSRTLSIGPHVYSITTFGFVVQNAAQRQAQQCFTACQAAAKYSRLKGPNQRWDFAALFASAASGNPDPPFAWWFSFANARFVLVSEVASGEREQGAGLPFLLGFDLIGRDLVEEVERHGAKKMDGSEETSGRARSSSASRAAGGAGFSGSIDFSRGPNGCIWGWDQEEEEEKKKEDFVREEEKEELRRLLSFGIGGNGAGGGGGDVSLREWLDRAGRAVELLECLHVFRQVLEAAHKQGVVVGNVRPSCFVISPSNRVSFIESASFSTSGLGGSSSSAQGEGTEAFPEGPSSLLRDADGNAEKTTFPTKPILLMESSWYTSPEEADGAPATYASDVFRLGVLLFELFCAFDSLEDKLTAMADLRHRILPRQLLLNWPKEASFCLWLLHPQPDTRPKMSEVLRSEFLNRQINFLEEGESVSKISEEIEDQELLREFLLHLQYQKLDVAHRLHDAIACISSDIQEIQDQRSILTQNSFLKLNRDGHSSSLFTKIDQPARKRCRPDYKNELNNLGSEDPESVTELQIHQQNIAVKSSRLMKNFKKLEAAYFSARCRKSKSTHRPPNKPVPVSRCGTGSAVWTKQSSIDDTVLKGHGGREGKWVVSSFLEDLCKYLSFSKLKVRVNLKQGDLLNTMNLVCSMGFDRDKEFFATAGVNKKIKVFECDMILNKDRDIHYPIVEMINKSKLSCICWNSYIKSQIASSDFEGVVKVWDVTRSQSLAEMKEHERRVWSVDFSLTDPTKFVSGSDDGTVKLWSINKAILFLHMLYAGSTGSIRTKANVCSVQFHPDSAYSLAVGSANHRVYCYDLRNLRMPFCTLPGHTKTVSYVRYLDASHLVSASTDNTLTLWNLPTCTTSAADNILQTFSGHTNNQNFVGLSVYDGYIATGSETNEVFVYHKSFPMPILSYKFGSADQISSQSNNDATQFVSCVCWQGQSTMLLAANSSGSIKFLEMV</sequence>
<feature type="compositionally biased region" description="Basic and acidic residues" evidence="4">
    <location>
        <begin position="281"/>
        <end position="294"/>
    </location>
</feature>
<dbReference type="InterPro" id="IPR019775">
    <property type="entry name" value="WD40_repeat_CS"/>
</dbReference>
<protein>
    <recommendedName>
        <fullName evidence="5">Protein kinase domain-containing protein</fullName>
    </recommendedName>
</protein>
<keyword evidence="2" id="KW-0677">Repeat</keyword>
<dbReference type="InterPro" id="IPR015943">
    <property type="entry name" value="WD40/YVTN_repeat-like_dom_sf"/>
</dbReference>
<dbReference type="PRINTS" id="PR00320">
    <property type="entry name" value="GPROTEINBRPT"/>
</dbReference>
<dbReference type="SMART" id="SM00320">
    <property type="entry name" value="WD40"/>
    <property type="match status" value="7"/>
</dbReference>
<keyword evidence="7" id="KW-1185">Reference proteome</keyword>